<name>A0A644T8F3_9ZZZZ</name>
<gene>
    <name evidence="1" type="ORF">SDC9_08377</name>
</gene>
<sequence length="241" mass="27946">MREVSNVFYILKLKNYLLLKYWSLIMMKELDFDLKDSPFSNFFTSRCSISARINVKNVLNFCNEKNLSFFVLSLGCLLSGLNSVPELRRRILNGKAIEFDKLDAIVPIMDKDESVFEEMRVSPPKKSESLKEWHDRVINLRDSILNGNKQGFSLEITKRDIEPIGNFSCIPWVDFDTLSNCILEPHQVQPLITWGKVSNNKMSVAIAFNHIFVYGRQIGHFYDNVQEYFNNPETISKNGNM</sequence>
<dbReference type="SUPFAM" id="SSF52777">
    <property type="entry name" value="CoA-dependent acyltransferases"/>
    <property type="match status" value="1"/>
</dbReference>
<evidence type="ECO:0008006" key="2">
    <source>
        <dbReference type="Google" id="ProtNLM"/>
    </source>
</evidence>
<dbReference type="PANTHER" id="PTHR38474">
    <property type="entry name" value="SLR0299 PROTEIN"/>
    <property type="match status" value="1"/>
</dbReference>
<dbReference type="SMART" id="SM01059">
    <property type="entry name" value="CAT"/>
    <property type="match status" value="1"/>
</dbReference>
<dbReference type="Gene3D" id="3.30.559.10">
    <property type="entry name" value="Chloramphenicol acetyltransferase-like domain"/>
    <property type="match status" value="1"/>
</dbReference>
<comment type="caution">
    <text evidence="1">The sequence shown here is derived from an EMBL/GenBank/DDBJ whole genome shotgun (WGS) entry which is preliminary data.</text>
</comment>
<protein>
    <recommendedName>
        <fullName evidence="2">Chloramphenicol acetyltransferase</fullName>
    </recommendedName>
</protein>
<proteinExistence type="predicted"/>
<dbReference type="InterPro" id="IPR023213">
    <property type="entry name" value="CAT-like_dom_sf"/>
</dbReference>
<dbReference type="GO" id="GO:0008811">
    <property type="term" value="F:chloramphenicol O-acetyltransferase activity"/>
    <property type="evidence" value="ECO:0007669"/>
    <property type="project" value="InterPro"/>
</dbReference>
<reference evidence="1" key="1">
    <citation type="submission" date="2019-08" db="EMBL/GenBank/DDBJ databases">
        <authorList>
            <person name="Kucharzyk K."/>
            <person name="Murdoch R.W."/>
            <person name="Higgins S."/>
            <person name="Loffler F."/>
        </authorList>
    </citation>
    <scope>NUCLEOTIDE SEQUENCE</scope>
</reference>
<dbReference type="InterPro" id="IPR001707">
    <property type="entry name" value="Cmp_AcTrfase"/>
</dbReference>
<dbReference type="AlphaFoldDB" id="A0A644T8F3"/>
<dbReference type="PANTHER" id="PTHR38474:SF1">
    <property type="entry name" value="SLR0299 PROTEIN"/>
    <property type="match status" value="1"/>
</dbReference>
<dbReference type="Pfam" id="PF00302">
    <property type="entry name" value="CAT"/>
    <property type="match status" value="1"/>
</dbReference>
<evidence type="ECO:0000313" key="1">
    <source>
        <dbReference type="EMBL" id="MPL62757.1"/>
    </source>
</evidence>
<dbReference type="EMBL" id="VSSQ01000019">
    <property type="protein sequence ID" value="MPL62757.1"/>
    <property type="molecule type" value="Genomic_DNA"/>
</dbReference>
<organism evidence="1">
    <name type="scientific">bioreactor metagenome</name>
    <dbReference type="NCBI Taxonomy" id="1076179"/>
    <lineage>
        <taxon>unclassified sequences</taxon>
        <taxon>metagenomes</taxon>
        <taxon>ecological metagenomes</taxon>
    </lineage>
</organism>
<accession>A0A644T8F3</accession>